<evidence type="ECO:0000313" key="2">
    <source>
        <dbReference type="Proteomes" id="UP001221757"/>
    </source>
</evidence>
<proteinExistence type="predicted"/>
<comment type="caution">
    <text evidence="1">The sequence shown here is derived from an EMBL/GenBank/DDBJ whole genome shotgun (WGS) entry which is preliminary data.</text>
</comment>
<dbReference type="AlphaFoldDB" id="A0AAD7D5M2"/>
<organism evidence="1 2">
    <name type="scientific">Mycena rosella</name>
    <name type="common">Pink bonnet</name>
    <name type="synonym">Agaricus rosellus</name>
    <dbReference type="NCBI Taxonomy" id="1033263"/>
    <lineage>
        <taxon>Eukaryota</taxon>
        <taxon>Fungi</taxon>
        <taxon>Dikarya</taxon>
        <taxon>Basidiomycota</taxon>
        <taxon>Agaricomycotina</taxon>
        <taxon>Agaricomycetes</taxon>
        <taxon>Agaricomycetidae</taxon>
        <taxon>Agaricales</taxon>
        <taxon>Marasmiineae</taxon>
        <taxon>Mycenaceae</taxon>
        <taxon>Mycena</taxon>
    </lineage>
</organism>
<gene>
    <name evidence="1" type="ORF">B0H17DRAFT_1077517</name>
</gene>
<accession>A0AAD7D5M2</accession>
<dbReference type="Proteomes" id="UP001221757">
    <property type="component" value="Unassembled WGS sequence"/>
</dbReference>
<evidence type="ECO:0000313" key="1">
    <source>
        <dbReference type="EMBL" id="KAJ7679836.1"/>
    </source>
</evidence>
<protein>
    <submittedName>
        <fullName evidence="1">Uncharacterized protein</fullName>
    </submittedName>
</protein>
<dbReference type="EMBL" id="JARKIE010000127">
    <property type="protein sequence ID" value="KAJ7679836.1"/>
    <property type="molecule type" value="Genomic_DNA"/>
</dbReference>
<sequence length="94" mass="10962">MESWVLNLLLHLECQGPSFPSGRFNFKLPFPMFDFLKAGKQDDSEHLRLSSRRKVQSTEFDFRICCNEYSDQSRASSYRLCPVFPQWKGSALAH</sequence>
<reference evidence="1" key="1">
    <citation type="submission" date="2023-03" db="EMBL/GenBank/DDBJ databases">
        <title>Massive genome expansion in bonnet fungi (Mycena s.s.) driven by repeated elements and novel gene families across ecological guilds.</title>
        <authorList>
            <consortium name="Lawrence Berkeley National Laboratory"/>
            <person name="Harder C.B."/>
            <person name="Miyauchi S."/>
            <person name="Viragh M."/>
            <person name="Kuo A."/>
            <person name="Thoen E."/>
            <person name="Andreopoulos B."/>
            <person name="Lu D."/>
            <person name="Skrede I."/>
            <person name="Drula E."/>
            <person name="Henrissat B."/>
            <person name="Morin E."/>
            <person name="Kohler A."/>
            <person name="Barry K."/>
            <person name="LaButti K."/>
            <person name="Morin E."/>
            <person name="Salamov A."/>
            <person name="Lipzen A."/>
            <person name="Mereny Z."/>
            <person name="Hegedus B."/>
            <person name="Baldrian P."/>
            <person name="Stursova M."/>
            <person name="Weitz H."/>
            <person name="Taylor A."/>
            <person name="Grigoriev I.V."/>
            <person name="Nagy L.G."/>
            <person name="Martin F."/>
            <person name="Kauserud H."/>
        </authorList>
    </citation>
    <scope>NUCLEOTIDE SEQUENCE</scope>
    <source>
        <strain evidence="1">CBHHK067</strain>
    </source>
</reference>
<keyword evidence="2" id="KW-1185">Reference proteome</keyword>
<name>A0AAD7D5M2_MYCRO</name>